<evidence type="ECO:0000256" key="3">
    <source>
        <dbReference type="ARBA" id="ARBA00022448"/>
    </source>
</evidence>
<protein>
    <submittedName>
        <fullName evidence="15">Uncharacterized protein</fullName>
    </submittedName>
</protein>
<dbReference type="GO" id="GO:0010328">
    <property type="term" value="F:auxin influx transmembrane transporter activity"/>
    <property type="evidence" value="ECO:0007669"/>
    <property type="project" value="UniProtKB-ARBA"/>
</dbReference>
<evidence type="ECO:0000256" key="4">
    <source>
        <dbReference type="ARBA" id="ARBA00022692"/>
    </source>
</evidence>
<dbReference type="CDD" id="cd18578">
    <property type="entry name" value="ABC_6TM_Pgp_ABCB1_D2_like"/>
    <property type="match status" value="1"/>
</dbReference>
<evidence type="ECO:0000259" key="13">
    <source>
        <dbReference type="PROSITE" id="PS50893"/>
    </source>
</evidence>
<accession>A0A3P6BTX5</accession>
<keyword evidence="5" id="KW-0677">Repeat</keyword>
<dbReference type="InterPro" id="IPR017871">
    <property type="entry name" value="ABC_transporter-like_CS"/>
</dbReference>
<dbReference type="InterPro" id="IPR036640">
    <property type="entry name" value="ABC1_TM_sf"/>
</dbReference>
<dbReference type="SMART" id="SM00382">
    <property type="entry name" value="AAA"/>
    <property type="match status" value="2"/>
</dbReference>
<evidence type="ECO:0000256" key="5">
    <source>
        <dbReference type="ARBA" id="ARBA00022737"/>
    </source>
</evidence>
<dbReference type="SUPFAM" id="SSF52540">
    <property type="entry name" value="P-loop containing nucleoside triphosphate hydrolases"/>
    <property type="match status" value="2"/>
</dbReference>
<dbReference type="GO" id="GO:0010329">
    <property type="term" value="F:auxin efflux transmembrane transporter activity"/>
    <property type="evidence" value="ECO:0007669"/>
    <property type="project" value="UniProtKB-ARBA"/>
</dbReference>
<feature type="transmembrane region" description="Helical" evidence="12">
    <location>
        <begin position="195"/>
        <end position="217"/>
    </location>
</feature>
<organism evidence="15">
    <name type="scientific">Brassica campestris</name>
    <name type="common">Field mustard</name>
    <dbReference type="NCBI Taxonomy" id="3711"/>
    <lineage>
        <taxon>Eukaryota</taxon>
        <taxon>Viridiplantae</taxon>
        <taxon>Streptophyta</taxon>
        <taxon>Embryophyta</taxon>
        <taxon>Tracheophyta</taxon>
        <taxon>Spermatophyta</taxon>
        <taxon>Magnoliopsida</taxon>
        <taxon>eudicotyledons</taxon>
        <taxon>Gunneridae</taxon>
        <taxon>Pentapetalae</taxon>
        <taxon>rosids</taxon>
        <taxon>malvids</taxon>
        <taxon>Brassicales</taxon>
        <taxon>Brassicaceae</taxon>
        <taxon>Brassiceae</taxon>
        <taxon>Brassica</taxon>
    </lineage>
</organism>
<sequence length="1275" mass="138904">MVNVSSFETSHVHSRSPTQLEMKKGKIEEKAKTVPFYKLFSFSDFTDVLLMIVGSIGAIGNGLGFPLMTLLFGDLIDTIGRNLFTNDIVELISKICLKFVYLGLGTFVAAFLQVSCWVITGERQAARIRSLYLKTILRQDIVFFDVETNTGEVVGRMSGDTVLILDAMGEKVGKFIQLLATFLAGYALAFVKGWLLTLVMLASIPLLAMAGAATSIISTKASSQQQAAYAKASTIVEQTCGSIRTVASFTREKQAISSYKELINLAYESTVNQGFSTGLGLGVMFLVFFCSYALAIWFGGEMILRKGYTGGAVINVMVIVVTINPTSVAKRDSSNVYKRDEPIHLLPIGQAAPCLTSFAAGQAAAYKMFETIKRKPVIDCFDLNGKVLEDIQGKIELRDVCFSYPARPREEVFRKFSLMISSGTTTALVGESGSGKSTVISLIERFYDPNSGQVLIDGVDLKEFQLKWIRGKIGLVSQEPVLFSSSIMENIGYGKVGATVQEIEAATKLANAAKFIDKLPRGLETMVGEHGTQLSGGQKQRIAIARAILKDPRILLLDEATSALDAESERVVQEALDRVMVNRTTVIVAHRLSTVRNADVIAVLHRGKIVEEGSHLELLKDHEGAYSQLIRLQEINTESKRLEISNGQQDGSIRNGGNSASRMHGDDDESVFALGLLAGQENTEMPKDMPQDVSITRIAALNKREALILTLGTIVCALDGAIFPIFGLFFAKVIMSFFQPPHELRSNSRYWSIIFVLLGVLSLVVYPTHMSLFAVAGGRLVRRIRSMCFEKVVHMEVGWFDEPENSSGPIGARLSADAALIRTLVGDSLALTVKNVATAVVGIIIAFVISWELAVIILVTIPLTGINHYVQIKFMKGFSADAKTKYEEASQVASDAVGSIRTVASFCAEEKVIEMYKKRCEETIKSGMKQGLVAGLGFGLSFFVLYSVYAACFYAGARLVKDGRTTYNGIFEVFLTLTVTTIGISGVSSSAPDSSKAKSAAASIFRIIDRKSKIDTRDESGMVLENVKGGIEFCHISFAYQTRPDIQIFRDLCFFIRAGKTVALVGESGSGKSTVISLLQRFYDPDSGHITLDGVDLKKLQLKWLRQQMGLVGQEPVLFNDTIRANIAYGKGGEEATEAEIVAASELSNAHKFISSIQKGYDTVVGERGIQLSGGQKQRVAIARAIVKEPKILLLDEATSALDAESERVVQDALDRVMVNRTTIVVAHRLSTVKNADIIAVVENGMIVEKGTHETLMNIEGGVYASLVQPHMSAF</sequence>
<dbReference type="PANTHER" id="PTHR43394:SF16">
    <property type="entry name" value="ABC TRANSPORTER B FAMILY MEMBER 4-LIKE ISOFORM X1"/>
    <property type="match status" value="1"/>
</dbReference>
<feature type="domain" description="ABC transmembrane type-1" evidence="14">
    <location>
        <begin position="711"/>
        <end position="996"/>
    </location>
</feature>
<keyword evidence="3" id="KW-0813">Transport</keyword>
<feature type="transmembrane region" description="Helical" evidence="12">
    <location>
        <begin position="99"/>
        <end position="120"/>
    </location>
</feature>
<feature type="domain" description="ABC transporter" evidence="13">
    <location>
        <begin position="395"/>
        <end position="631"/>
    </location>
</feature>
<feature type="transmembrane region" description="Helical" evidence="12">
    <location>
        <begin position="969"/>
        <end position="988"/>
    </location>
</feature>
<evidence type="ECO:0000256" key="12">
    <source>
        <dbReference type="SAM" id="Phobius"/>
    </source>
</evidence>
<keyword evidence="8 12" id="KW-1133">Transmembrane helix</keyword>
<feature type="transmembrane region" description="Helical" evidence="12">
    <location>
        <begin position="310"/>
        <end position="329"/>
    </location>
</feature>
<name>A0A3P6BTX5_BRACM</name>
<dbReference type="PROSITE" id="PS50893">
    <property type="entry name" value="ABC_TRANSPORTER_2"/>
    <property type="match status" value="2"/>
</dbReference>
<evidence type="ECO:0000256" key="1">
    <source>
        <dbReference type="ARBA" id="ARBA00004651"/>
    </source>
</evidence>
<keyword evidence="7" id="KW-0067">ATP-binding</keyword>
<dbReference type="GO" id="GO:0005524">
    <property type="term" value="F:ATP binding"/>
    <property type="evidence" value="ECO:0007669"/>
    <property type="project" value="UniProtKB-KW"/>
</dbReference>
<feature type="transmembrane region" description="Helical" evidence="12">
    <location>
        <begin position="706"/>
        <end position="730"/>
    </location>
</feature>
<dbReference type="EMBL" id="LR031574">
    <property type="protein sequence ID" value="VDC99761.1"/>
    <property type="molecule type" value="Genomic_DNA"/>
</dbReference>
<dbReference type="AlphaFoldDB" id="A0A3P6BTX5"/>
<dbReference type="Pfam" id="PF00664">
    <property type="entry name" value="ABC_membrane"/>
    <property type="match status" value="2"/>
</dbReference>
<gene>
    <name evidence="15" type="ORF">BRAA07T30186Z</name>
</gene>
<feature type="transmembrane region" description="Helical" evidence="12">
    <location>
        <begin position="279"/>
        <end position="298"/>
    </location>
</feature>
<keyword evidence="4 12" id="KW-0812">Transmembrane</keyword>
<dbReference type="FunFam" id="3.40.50.300:FF:000066">
    <property type="entry name" value="ABC transporter B family member 1"/>
    <property type="match status" value="2"/>
</dbReference>
<dbReference type="Pfam" id="PF00005">
    <property type="entry name" value="ABC_tran"/>
    <property type="match status" value="2"/>
</dbReference>
<dbReference type="InterPro" id="IPR003439">
    <property type="entry name" value="ABC_transporter-like_ATP-bd"/>
</dbReference>
<feature type="domain" description="ABC transmembrane type-1" evidence="14">
    <location>
        <begin position="52"/>
        <end position="323"/>
    </location>
</feature>
<evidence type="ECO:0000259" key="14">
    <source>
        <dbReference type="PROSITE" id="PS50929"/>
    </source>
</evidence>
<comment type="similarity">
    <text evidence="2">Belongs to the ABC transporter superfamily. ABCB family. Multidrug resistance exporter (TC 3.A.1.201) subfamily.</text>
</comment>
<dbReference type="GO" id="GO:0016887">
    <property type="term" value="F:ATP hydrolysis activity"/>
    <property type="evidence" value="ECO:0007669"/>
    <property type="project" value="InterPro"/>
</dbReference>
<feature type="compositionally biased region" description="Polar residues" evidence="11">
    <location>
        <begin position="1"/>
        <end position="19"/>
    </location>
</feature>
<dbReference type="GO" id="GO:0005886">
    <property type="term" value="C:plasma membrane"/>
    <property type="evidence" value="ECO:0007669"/>
    <property type="project" value="UniProtKB-SubCell"/>
</dbReference>
<evidence type="ECO:0000256" key="2">
    <source>
        <dbReference type="ARBA" id="ARBA00007577"/>
    </source>
</evidence>
<evidence type="ECO:0000256" key="11">
    <source>
        <dbReference type="SAM" id="MobiDB-lite"/>
    </source>
</evidence>
<keyword evidence="6" id="KW-0547">Nucleotide-binding</keyword>
<dbReference type="Gene3D" id="1.20.1560.10">
    <property type="entry name" value="ABC transporter type 1, transmembrane domain"/>
    <property type="match status" value="3"/>
</dbReference>
<proteinExistence type="inferred from homology"/>
<evidence type="ECO:0000256" key="10">
    <source>
        <dbReference type="ARBA" id="ARBA00023180"/>
    </source>
</evidence>
<keyword evidence="9 12" id="KW-0472">Membrane</keyword>
<dbReference type="InterPro" id="IPR011527">
    <property type="entry name" value="ABC1_TM_dom"/>
</dbReference>
<dbReference type="InterPro" id="IPR003593">
    <property type="entry name" value="AAA+_ATPase"/>
</dbReference>
<evidence type="ECO:0000256" key="6">
    <source>
        <dbReference type="ARBA" id="ARBA00022741"/>
    </source>
</evidence>
<dbReference type="PROSITE" id="PS50929">
    <property type="entry name" value="ABC_TM1F"/>
    <property type="match status" value="2"/>
</dbReference>
<dbReference type="CDD" id="cd18577">
    <property type="entry name" value="ABC_6TM_Pgp_ABCB1_D1_like"/>
    <property type="match status" value="1"/>
</dbReference>
<dbReference type="Gene3D" id="3.40.50.300">
    <property type="entry name" value="P-loop containing nucleotide triphosphate hydrolases"/>
    <property type="match status" value="2"/>
</dbReference>
<comment type="subcellular location">
    <subcellularLocation>
        <location evidence="1">Cell membrane</location>
        <topology evidence="1">Multi-pass membrane protein</topology>
    </subcellularLocation>
</comment>
<dbReference type="PANTHER" id="PTHR43394">
    <property type="entry name" value="ATP-DEPENDENT PERMEASE MDL1, MITOCHONDRIAL"/>
    <property type="match status" value="1"/>
</dbReference>
<feature type="transmembrane region" description="Helical" evidence="12">
    <location>
        <begin position="172"/>
        <end position="189"/>
    </location>
</feature>
<reference evidence="15" key="1">
    <citation type="submission" date="2018-11" db="EMBL/GenBank/DDBJ databases">
        <authorList>
            <consortium name="Genoscope - CEA"/>
            <person name="William W."/>
        </authorList>
    </citation>
    <scope>NUCLEOTIDE SEQUENCE</scope>
</reference>
<feature type="domain" description="ABC transporter" evidence="13">
    <location>
        <begin position="1031"/>
        <end position="1269"/>
    </location>
</feature>
<dbReference type="InterPro" id="IPR039421">
    <property type="entry name" value="Type_1_exporter"/>
</dbReference>
<keyword evidence="10" id="KW-0325">Glycoprotein</keyword>
<evidence type="ECO:0000256" key="7">
    <source>
        <dbReference type="ARBA" id="ARBA00022840"/>
    </source>
</evidence>
<dbReference type="InterPro" id="IPR027417">
    <property type="entry name" value="P-loop_NTPase"/>
</dbReference>
<feature type="region of interest" description="Disordered" evidence="11">
    <location>
        <begin position="1"/>
        <end position="21"/>
    </location>
</feature>
<dbReference type="SUPFAM" id="SSF90123">
    <property type="entry name" value="ABC transporter transmembrane region"/>
    <property type="match status" value="2"/>
</dbReference>
<feature type="transmembrane region" description="Helical" evidence="12">
    <location>
        <begin position="836"/>
        <end position="861"/>
    </location>
</feature>
<dbReference type="GO" id="GO:0140359">
    <property type="term" value="F:ABC-type transporter activity"/>
    <property type="evidence" value="ECO:0007669"/>
    <property type="project" value="InterPro"/>
</dbReference>
<feature type="transmembrane region" description="Helical" evidence="12">
    <location>
        <begin position="48"/>
        <end position="72"/>
    </location>
</feature>
<feature type="transmembrane region" description="Helical" evidence="12">
    <location>
        <begin position="932"/>
        <end position="957"/>
    </location>
</feature>
<evidence type="ECO:0000256" key="9">
    <source>
        <dbReference type="ARBA" id="ARBA00023136"/>
    </source>
</evidence>
<dbReference type="CDD" id="cd03249">
    <property type="entry name" value="ABC_MTABC3_MDL1_MDL2"/>
    <property type="match status" value="2"/>
</dbReference>
<feature type="transmembrane region" description="Helical" evidence="12">
    <location>
        <begin position="750"/>
        <end position="777"/>
    </location>
</feature>
<dbReference type="PROSITE" id="PS00211">
    <property type="entry name" value="ABC_TRANSPORTER_1"/>
    <property type="match status" value="2"/>
</dbReference>
<dbReference type="FunFam" id="1.20.1560.10:FF:000009">
    <property type="entry name" value="ABC transporter B family member 1"/>
    <property type="match status" value="1"/>
</dbReference>
<evidence type="ECO:0000313" key="15">
    <source>
        <dbReference type="EMBL" id="VDC99761.1"/>
    </source>
</evidence>
<evidence type="ECO:0000256" key="8">
    <source>
        <dbReference type="ARBA" id="ARBA00022989"/>
    </source>
</evidence>